<evidence type="ECO:0000256" key="3">
    <source>
        <dbReference type="SAM" id="Coils"/>
    </source>
</evidence>
<organism evidence="4 5">
    <name type="scientific">Hibiscus sabdariffa</name>
    <name type="common">roselle</name>
    <dbReference type="NCBI Taxonomy" id="183260"/>
    <lineage>
        <taxon>Eukaryota</taxon>
        <taxon>Viridiplantae</taxon>
        <taxon>Streptophyta</taxon>
        <taxon>Embryophyta</taxon>
        <taxon>Tracheophyta</taxon>
        <taxon>Spermatophyta</taxon>
        <taxon>Magnoliopsida</taxon>
        <taxon>eudicotyledons</taxon>
        <taxon>Gunneridae</taxon>
        <taxon>Pentapetalae</taxon>
        <taxon>rosids</taxon>
        <taxon>malvids</taxon>
        <taxon>Malvales</taxon>
        <taxon>Malvaceae</taxon>
        <taxon>Malvoideae</taxon>
        <taxon>Hibiscus</taxon>
    </lineage>
</organism>
<protein>
    <submittedName>
        <fullName evidence="4">Uncharacterized protein</fullName>
    </submittedName>
</protein>
<accession>A0ABR2EAT8</accession>
<evidence type="ECO:0000256" key="1">
    <source>
        <dbReference type="ARBA" id="ARBA00005485"/>
    </source>
</evidence>
<reference evidence="4 5" key="1">
    <citation type="journal article" date="2024" name="G3 (Bethesda)">
        <title>Genome assembly of Hibiscus sabdariffa L. provides insights into metabolisms of medicinal natural products.</title>
        <authorList>
            <person name="Kim T."/>
        </authorList>
    </citation>
    <scope>NUCLEOTIDE SEQUENCE [LARGE SCALE GENOMIC DNA]</scope>
    <source>
        <strain evidence="4">TK-2024</strain>
        <tissue evidence="4">Old leaves</tissue>
    </source>
</reference>
<dbReference type="InterPro" id="IPR008545">
    <property type="entry name" value="Web"/>
</dbReference>
<dbReference type="EMBL" id="JBBPBM010000017">
    <property type="protein sequence ID" value="KAK8556683.1"/>
    <property type="molecule type" value="Genomic_DNA"/>
</dbReference>
<comment type="caution">
    <text evidence="4">The sequence shown here is derived from an EMBL/GenBank/DDBJ whole genome shotgun (WGS) entry which is preliminary data.</text>
</comment>
<dbReference type="Pfam" id="PF05701">
    <property type="entry name" value="WEMBL"/>
    <property type="match status" value="1"/>
</dbReference>
<dbReference type="Proteomes" id="UP001472677">
    <property type="component" value="Unassembled WGS sequence"/>
</dbReference>
<comment type="similarity">
    <text evidence="1">Belongs to the WEB family.</text>
</comment>
<evidence type="ECO:0000313" key="4">
    <source>
        <dbReference type="EMBL" id="KAK8556683.1"/>
    </source>
</evidence>
<name>A0ABR2EAT8_9ROSI</name>
<dbReference type="PANTHER" id="PTHR35164:SF9">
    <property type="entry name" value="EXPRESSED PROTEIN"/>
    <property type="match status" value="1"/>
</dbReference>
<evidence type="ECO:0000313" key="5">
    <source>
        <dbReference type="Proteomes" id="UP001472677"/>
    </source>
</evidence>
<gene>
    <name evidence="4" type="ORF">V6N12_003080</name>
</gene>
<evidence type="ECO:0000256" key="2">
    <source>
        <dbReference type="ARBA" id="ARBA00023054"/>
    </source>
</evidence>
<sequence>MLKTNHQSLFIFSTISLWISFPVYKLPVSFPQSTHYSSSRFSVFRGNLISSPLMRRPAGMKEQSPAAMVSTEDSVSIPIGELKSEEKDVESLKTELELSEQEASFHKLKDELNWVKPLGFQSDLLSGDKERIKVLHEGIKEIEESEQTIYDAFMAQSKEFEEAKIQLEESKNQIKSLLEILQNWDSPSSKVSFQTFMADDRLKRLESELRITKKKLSRSEGNEQASSLEAKNLAEEVRYLKDELKSITDAEENNKKAMDDLALALKEVITEANEAKNKISSTQIELDKTKGYVENLKAKMKILEGKYNEARKEADLHKNTSERLRIEAEESLVAWNTREIGFVDCIRKAEDERNAAQEECQSLLESLQEAENRNKKAKEENQKLRDIMKQAINEANVAKEAANIARAENSQLKDAIAEKDEALDFLSQENETLKINEAAASEIIKELKTLFCELGNGDKKQFEMSDDH</sequence>
<feature type="coiled-coil region" evidence="3">
    <location>
        <begin position="82"/>
        <end position="109"/>
    </location>
</feature>
<dbReference type="PANTHER" id="PTHR35164">
    <property type="entry name" value="EXPRESSED PROTEIN"/>
    <property type="match status" value="1"/>
</dbReference>
<feature type="coiled-coil region" evidence="3">
    <location>
        <begin position="153"/>
        <end position="436"/>
    </location>
</feature>
<proteinExistence type="inferred from homology"/>
<keyword evidence="5" id="KW-1185">Reference proteome</keyword>
<keyword evidence="2 3" id="KW-0175">Coiled coil</keyword>